<accession>A0ABN3DGM9</accession>
<protein>
    <recommendedName>
        <fullName evidence="4">Aminotransferase class V domain-containing protein</fullName>
    </recommendedName>
</protein>
<evidence type="ECO:0000256" key="2">
    <source>
        <dbReference type="ARBA" id="ARBA00006490"/>
    </source>
</evidence>
<comment type="cofactor">
    <cofactor evidence="1">
        <name>pyridoxal 5'-phosphate</name>
        <dbReference type="ChEBI" id="CHEBI:597326"/>
    </cofactor>
</comment>
<dbReference type="PANTHER" id="PTHR11601">
    <property type="entry name" value="CYSTEINE DESULFURYLASE FAMILY MEMBER"/>
    <property type="match status" value="1"/>
</dbReference>
<name>A0ABN3DGM9_9ACTN</name>
<dbReference type="Pfam" id="PF00266">
    <property type="entry name" value="Aminotran_5"/>
    <property type="match status" value="1"/>
</dbReference>
<reference evidence="5 6" key="1">
    <citation type="journal article" date="2019" name="Int. J. Syst. Evol. Microbiol.">
        <title>The Global Catalogue of Microorganisms (GCM) 10K type strain sequencing project: providing services to taxonomists for standard genome sequencing and annotation.</title>
        <authorList>
            <consortium name="The Broad Institute Genomics Platform"/>
            <consortium name="The Broad Institute Genome Sequencing Center for Infectious Disease"/>
            <person name="Wu L."/>
            <person name="Ma J."/>
        </authorList>
    </citation>
    <scope>NUCLEOTIDE SEQUENCE [LARGE SCALE GENOMIC DNA]</scope>
    <source>
        <strain evidence="5 6">JCM 3053</strain>
    </source>
</reference>
<comment type="similarity">
    <text evidence="2">Belongs to the class-V pyridoxal-phosphate-dependent aminotransferase family. NifS/IscS subfamily.</text>
</comment>
<dbReference type="InterPro" id="IPR000192">
    <property type="entry name" value="Aminotrans_V_dom"/>
</dbReference>
<comment type="caution">
    <text evidence="5">The sequence shown here is derived from an EMBL/GenBank/DDBJ whole genome shotgun (WGS) entry which is preliminary data.</text>
</comment>
<comment type="catalytic activity">
    <reaction evidence="3">
        <text>(sulfur carrier)-H + L-cysteine = (sulfur carrier)-SH + L-alanine</text>
        <dbReference type="Rhea" id="RHEA:43892"/>
        <dbReference type="Rhea" id="RHEA-COMP:14737"/>
        <dbReference type="Rhea" id="RHEA-COMP:14739"/>
        <dbReference type="ChEBI" id="CHEBI:29917"/>
        <dbReference type="ChEBI" id="CHEBI:35235"/>
        <dbReference type="ChEBI" id="CHEBI:57972"/>
        <dbReference type="ChEBI" id="CHEBI:64428"/>
        <dbReference type="EC" id="2.8.1.7"/>
    </reaction>
</comment>
<organism evidence="5 6">
    <name type="scientific">Streptomyces indiaensis</name>
    <dbReference type="NCBI Taxonomy" id="284033"/>
    <lineage>
        <taxon>Bacteria</taxon>
        <taxon>Bacillati</taxon>
        <taxon>Actinomycetota</taxon>
        <taxon>Actinomycetes</taxon>
        <taxon>Kitasatosporales</taxon>
        <taxon>Streptomycetaceae</taxon>
        <taxon>Streptomyces</taxon>
    </lineage>
</organism>
<dbReference type="SUPFAM" id="SSF53383">
    <property type="entry name" value="PLP-dependent transferases"/>
    <property type="match status" value="1"/>
</dbReference>
<dbReference type="InterPro" id="IPR015424">
    <property type="entry name" value="PyrdxlP-dep_Trfase"/>
</dbReference>
<dbReference type="Proteomes" id="UP001501474">
    <property type="component" value="Unassembled WGS sequence"/>
</dbReference>
<evidence type="ECO:0000256" key="1">
    <source>
        <dbReference type="ARBA" id="ARBA00001933"/>
    </source>
</evidence>
<sequence length="82" mass="8554">MTDFFGNPSSSHSFSQEPRRALVVARAQVAGLIGARTREIVFTGSGSEADLLALRGAVLTSGRPHPHVPLPFGPVALADPSC</sequence>
<dbReference type="PANTHER" id="PTHR11601:SF34">
    <property type="entry name" value="CYSTEINE DESULFURASE"/>
    <property type="match status" value="1"/>
</dbReference>
<dbReference type="InterPro" id="IPR015421">
    <property type="entry name" value="PyrdxlP-dep_Trfase_major"/>
</dbReference>
<evidence type="ECO:0000259" key="4">
    <source>
        <dbReference type="Pfam" id="PF00266"/>
    </source>
</evidence>
<feature type="domain" description="Aminotransferase class V" evidence="4">
    <location>
        <begin position="2"/>
        <end position="57"/>
    </location>
</feature>
<keyword evidence="6" id="KW-1185">Reference proteome</keyword>
<dbReference type="EMBL" id="BAAART010000055">
    <property type="protein sequence ID" value="GAA2230168.1"/>
    <property type="molecule type" value="Genomic_DNA"/>
</dbReference>
<evidence type="ECO:0000313" key="6">
    <source>
        <dbReference type="Proteomes" id="UP001501474"/>
    </source>
</evidence>
<proteinExistence type="inferred from homology"/>
<dbReference type="RefSeq" id="WP_234845195.1">
    <property type="nucleotide sequence ID" value="NZ_BAAART010000055.1"/>
</dbReference>
<gene>
    <name evidence="5" type="ORF">GCM10010104_24240</name>
</gene>
<dbReference type="Gene3D" id="3.40.640.10">
    <property type="entry name" value="Type I PLP-dependent aspartate aminotransferase-like (Major domain)"/>
    <property type="match status" value="1"/>
</dbReference>
<evidence type="ECO:0000256" key="3">
    <source>
        <dbReference type="ARBA" id="ARBA00050776"/>
    </source>
</evidence>
<evidence type="ECO:0000313" key="5">
    <source>
        <dbReference type="EMBL" id="GAA2230168.1"/>
    </source>
</evidence>